<dbReference type="InterPro" id="IPR035965">
    <property type="entry name" value="PAS-like_dom_sf"/>
</dbReference>
<dbReference type="Pfam" id="PF02954">
    <property type="entry name" value="HTH_8"/>
    <property type="match status" value="1"/>
</dbReference>
<dbReference type="InterPro" id="IPR011785">
    <property type="entry name" value="Tscrpt_reg_PpsR-CrtJ"/>
</dbReference>
<dbReference type="EMBL" id="JAERRA010000001">
    <property type="protein sequence ID" value="MBL0719261.1"/>
    <property type="molecule type" value="Genomic_DNA"/>
</dbReference>
<dbReference type="InterPro" id="IPR002197">
    <property type="entry name" value="HTH_Fis"/>
</dbReference>
<dbReference type="InterPro" id="IPR009057">
    <property type="entry name" value="Homeodomain-like_sf"/>
</dbReference>
<evidence type="ECO:0000256" key="1">
    <source>
        <dbReference type="SAM" id="MobiDB-lite"/>
    </source>
</evidence>
<dbReference type="SUPFAM" id="SSF46689">
    <property type="entry name" value="Homeodomain-like"/>
    <property type="match status" value="1"/>
</dbReference>
<comment type="caution">
    <text evidence="3">The sequence shown here is derived from an EMBL/GenBank/DDBJ whole genome shotgun (WGS) entry which is preliminary data.</text>
</comment>
<evidence type="ECO:0000313" key="4">
    <source>
        <dbReference type="Proteomes" id="UP000643207"/>
    </source>
</evidence>
<dbReference type="PANTHER" id="PTHR44757:SF2">
    <property type="entry name" value="BIOFILM ARCHITECTURE MAINTENANCE PROTEIN MBAA"/>
    <property type="match status" value="1"/>
</dbReference>
<dbReference type="Pfam" id="PF00989">
    <property type="entry name" value="PAS"/>
    <property type="match status" value="2"/>
</dbReference>
<dbReference type="NCBIfam" id="TIGR00229">
    <property type="entry name" value="sensory_box"/>
    <property type="match status" value="1"/>
</dbReference>
<organism evidence="3 4">
    <name type="scientific">Aquariibacter lacus</name>
    <dbReference type="NCBI Taxonomy" id="2801332"/>
    <lineage>
        <taxon>Bacteria</taxon>
        <taxon>Pseudomonadati</taxon>
        <taxon>Pseudomonadota</taxon>
        <taxon>Betaproteobacteria</taxon>
        <taxon>Burkholderiales</taxon>
        <taxon>Sphaerotilaceae</taxon>
        <taxon>Aquariibacter</taxon>
    </lineage>
</organism>
<proteinExistence type="predicted"/>
<keyword evidence="4" id="KW-1185">Reference proteome</keyword>
<dbReference type="RefSeq" id="WP_201824512.1">
    <property type="nucleotide sequence ID" value="NZ_JAERRA010000001.1"/>
</dbReference>
<feature type="region of interest" description="Disordered" evidence="1">
    <location>
        <begin position="473"/>
        <end position="493"/>
    </location>
</feature>
<dbReference type="NCBIfam" id="TIGR02040">
    <property type="entry name" value="PpsR-CrtJ"/>
    <property type="match status" value="1"/>
</dbReference>
<protein>
    <submittedName>
        <fullName evidence="3">Transcriptional regulator PpsR</fullName>
    </submittedName>
</protein>
<dbReference type="Gene3D" id="1.10.10.60">
    <property type="entry name" value="Homeodomain-like"/>
    <property type="match status" value="1"/>
</dbReference>
<dbReference type="Proteomes" id="UP000643207">
    <property type="component" value="Unassembled WGS sequence"/>
</dbReference>
<reference evidence="3 4" key="1">
    <citation type="submission" date="2021-01" db="EMBL/GenBank/DDBJ databases">
        <title>Piscinibacter sp. Jin2 Genome sequencing and assembly.</title>
        <authorList>
            <person name="Kim I."/>
        </authorList>
    </citation>
    <scope>NUCLEOTIDE SEQUENCE [LARGE SCALE GENOMIC DNA]</scope>
    <source>
        <strain evidence="3 4">Jin2</strain>
    </source>
</reference>
<feature type="domain" description="PAS" evidence="2">
    <location>
        <begin position="150"/>
        <end position="221"/>
    </location>
</feature>
<dbReference type="InterPro" id="IPR000014">
    <property type="entry name" value="PAS"/>
</dbReference>
<dbReference type="PANTHER" id="PTHR44757">
    <property type="entry name" value="DIGUANYLATE CYCLASE DGCP"/>
    <property type="match status" value="1"/>
</dbReference>
<dbReference type="Gene3D" id="1.20.5.430">
    <property type="match status" value="1"/>
</dbReference>
<dbReference type="SUPFAM" id="SSF55785">
    <property type="entry name" value="PYP-like sensor domain (PAS domain)"/>
    <property type="match status" value="2"/>
</dbReference>
<accession>A0A9X0XE22</accession>
<dbReference type="PROSITE" id="PS50112">
    <property type="entry name" value="PAS"/>
    <property type="match status" value="1"/>
</dbReference>
<dbReference type="PRINTS" id="PR01590">
    <property type="entry name" value="HTHFIS"/>
</dbReference>
<sequence>MNAALTMPEGLDPNTAVSLLANTADLTLLLDPAGVIENVALGKQDIELEACLGWRGRPWIETVSLDSRDKVEQLLRSPRRSGHPTWRHVNHPDLSGQGSDLPVLYTTMALPGMNRVIAVGREMRTTAELQQRLVDAQQSIERNYAGLRHLETRYRLLFQSVSQAVLIADAGQLRISELNPAAVSLLGPAGRRLMHRSLLEAFHPDSHASVLAMLEHLRVQGRSDTLTVRSTEPESQELRLHASLFRQEHGNALLLRLSPALARGRHAAEAQAPDALAESLLRVVERAPDGLVVTDLDGQVLVANPAFMDMVQPDPTEPVLGQPISRWLGRSSVDFRVLSANLKQRGSVRLYATTLRSALGAQIEVEVSAVAVPEGEPPCLGFAVRDIGRRLNQDARGERVLPRTVGQLVDLVGRVPLKDIVAETSELIEQLCIEAALQLTRDNRASAAEMLSLSRQSLYVKLRRYGMVDNVPSVDGEAGEGASAPAKRARQSK</sequence>
<evidence type="ECO:0000259" key="2">
    <source>
        <dbReference type="PROSITE" id="PS50112"/>
    </source>
</evidence>
<dbReference type="GO" id="GO:0043565">
    <property type="term" value="F:sequence-specific DNA binding"/>
    <property type="evidence" value="ECO:0007669"/>
    <property type="project" value="InterPro"/>
</dbReference>
<dbReference type="InterPro" id="IPR013767">
    <property type="entry name" value="PAS_fold"/>
</dbReference>
<dbReference type="CDD" id="cd00130">
    <property type="entry name" value="PAS"/>
    <property type="match status" value="2"/>
</dbReference>
<dbReference type="AlphaFoldDB" id="A0A9X0XE22"/>
<dbReference type="GO" id="GO:0006355">
    <property type="term" value="P:regulation of DNA-templated transcription"/>
    <property type="evidence" value="ECO:0007669"/>
    <property type="project" value="InterPro"/>
</dbReference>
<gene>
    <name evidence="3" type="primary">ppsR</name>
    <name evidence="3" type="ORF">JI742_05090</name>
</gene>
<dbReference type="Gene3D" id="3.30.450.20">
    <property type="entry name" value="PAS domain"/>
    <property type="match status" value="3"/>
</dbReference>
<dbReference type="SMART" id="SM00091">
    <property type="entry name" value="PAS"/>
    <property type="match status" value="2"/>
</dbReference>
<evidence type="ECO:0000313" key="3">
    <source>
        <dbReference type="EMBL" id="MBL0719261.1"/>
    </source>
</evidence>
<name>A0A9X0XE22_9BURK</name>
<dbReference type="InterPro" id="IPR052155">
    <property type="entry name" value="Biofilm_reg_signaling"/>
</dbReference>